<dbReference type="EMBL" id="SSSN01000003">
    <property type="protein sequence ID" value="THG34954.1"/>
    <property type="molecule type" value="Genomic_DNA"/>
</dbReference>
<dbReference type="Proteomes" id="UP000307380">
    <property type="component" value="Unassembled WGS sequence"/>
</dbReference>
<proteinExistence type="predicted"/>
<dbReference type="PROSITE" id="PS51257">
    <property type="entry name" value="PROKAR_LIPOPROTEIN"/>
    <property type="match status" value="1"/>
</dbReference>
<sequence length="169" mass="17057">MSLRSTARAAELAAALAGLAVILAGCASTVSLDPAKNAASTDCASVVVRLPQTVADLPERETGAQGTGAWGDPAAVLLRCGVPSPGPTTDPCVSVNGVDWVEDDSNAPRYRFTTFGRTPAVEVILDYDTVSGSTTLADLASAVSAIPAKNQCTDVSDVPEPTSTPTPAG</sequence>
<dbReference type="AlphaFoldDB" id="A0A4S4FWM0"/>
<protein>
    <submittedName>
        <fullName evidence="1">DUF3515 domain-containing protein</fullName>
    </submittedName>
</protein>
<dbReference type="Pfam" id="PF12028">
    <property type="entry name" value="DUF3515"/>
    <property type="match status" value="1"/>
</dbReference>
<dbReference type="OrthoDB" id="4331648at2"/>
<reference evidence="1 2" key="1">
    <citation type="submission" date="2019-04" db="EMBL/GenBank/DDBJ databases">
        <authorList>
            <person name="Jiang L."/>
        </authorList>
    </citation>
    <scope>NUCLEOTIDE SEQUENCE [LARGE SCALE GENOMIC DNA]</scope>
    <source>
        <strain evidence="1 2">YIM 131861</strain>
    </source>
</reference>
<dbReference type="InterPro" id="IPR021903">
    <property type="entry name" value="DUF3515"/>
</dbReference>
<dbReference type="RefSeq" id="WP_136421889.1">
    <property type="nucleotide sequence ID" value="NZ_OZ241748.1"/>
</dbReference>
<name>A0A4S4FWM0_9MICO</name>
<evidence type="ECO:0000313" key="2">
    <source>
        <dbReference type="Proteomes" id="UP000307380"/>
    </source>
</evidence>
<accession>A0A4S4FWM0</accession>
<comment type="caution">
    <text evidence="1">The sequence shown here is derived from an EMBL/GenBank/DDBJ whole genome shotgun (WGS) entry which is preliminary data.</text>
</comment>
<evidence type="ECO:0000313" key="1">
    <source>
        <dbReference type="EMBL" id="THG34954.1"/>
    </source>
</evidence>
<keyword evidence="2" id="KW-1185">Reference proteome</keyword>
<organism evidence="1 2">
    <name type="scientific">Orlajensenia flava</name>
    <dbReference type="NCBI Taxonomy" id="2565934"/>
    <lineage>
        <taxon>Bacteria</taxon>
        <taxon>Bacillati</taxon>
        <taxon>Actinomycetota</taxon>
        <taxon>Actinomycetes</taxon>
        <taxon>Micrococcales</taxon>
        <taxon>Microbacteriaceae</taxon>
        <taxon>Orlajensenia</taxon>
    </lineage>
</organism>
<gene>
    <name evidence="1" type="ORF">E6C70_02410</name>
</gene>